<dbReference type="EMBL" id="JBBKTX010000019">
    <property type="protein sequence ID" value="MFK4753752.1"/>
    <property type="molecule type" value="Genomic_DNA"/>
</dbReference>
<dbReference type="SUPFAM" id="SSF64307">
    <property type="entry name" value="SirA-like"/>
    <property type="match status" value="1"/>
</dbReference>
<comment type="caution">
    <text evidence="3">The sequence shown here is derived from an EMBL/GenBank/DDBJ whole genome shotgun (WGS) entry which is preliminary data.</text>
</comment>
<dbReference type="PANTHER" id="PTHR33279:SF2">
    <property type="entry name" value="SULFUR CARRIER PROTEIN TUSA"/>
    <property type="match status" value="1"/>
</dbReference>
<evidence type="ECO:0000313" key="4">
    <source>
        <dbReference type="Proteomes" id="UP001620597"/>
    </source>
</evidence>
<proteinExistence type="inferred from homology"/>
<feature type="domain" description="UPF0033" evidence="2">
    <location>
        <begin position="16"/>
        <end position="40"/>
    </location>
</feature>
<dbReference type="GO" id="GO:0016740">
    <property type="term" value="F:transferase activity"/>
    <property type="evidence" value="ECO:0007669"/>
    <property type="project" value="UniProtKB-KW"/>
</dbReference>
<reference evidence="3 4" key="1">
    <citation type="submission" date="2024-03" db="EMBL/GenBank/DDBJ databases">
        <title>High-quality draft genome sequence of Oceanobacter sp. wDCs-4.</title>
        <authorList>
            <person name="Dong C."/>
        </authorList>
    </citation>
    <scope>NUCLEOTIDE SEQUENCE [LARGE SCALE GENOMIC DNA]</scope>
    <source>
        <strain evidence="4">wDCs-4</strain>
    </source>
</reference>
<dbReference type="EC" id="2.8.1.-" evidence="3"/>
<dbReference type="PROSITE" id="PS01148">
    <property type="entry name" value="UPF0033"/>
    <property type="match status" value="1"/>
</dbReference>
<dbReference type="Gene3D" id="3.30.110.40">
    <property type="entry name" value="TusA-like domain"/>
    <property type="match status" value="1"/>
</dbReference>
<sequence>MSSSETTTHLPIQHQLDARGLFCPEPVMLLHNLVNDAALGDCIEVLATDPSTRRDFTRFCGFLEQEMLLQEELDGVYRFVIRKRSDTV</sequence>
<dbReference type="InterPro" id="IPR036868">
    <property type="entry name" value="TusA-like_sf"/>
</dbReference>
<protein>
    <submittedName>
        <fullName evidence="3">Sulfurtransferase TusA</fullName>
        <ecNumber evidence="3">2.8.1.-</ecNumber>
    </submittedName>
</protein>
<dbReference type="NCBIfam" id="NF001423">
    <property type="entry name" value="PRK00299.1"/>
    <property type="match status" value="1"/>
</dbReference>
<evidence type="ECO:0000256" key="1">
    <source>
        <dbReference type="ARBA" id="ARBA00008984"/>
    </source>
</evidence>
<evidence type="ECO:0000259" key="2">
    <source>
        <dbReference type="PROSITE" id="PS01148"/>
    </source>
</evidence>
<keyword evidence="4" id="KW-1185">Reference proteome</keyword>
<comment type="similarity">
    <text evidence="1">Belongs to the sulfur carrier protein TusA family.</text>
</comment>
<accession>A0ABW8NLB6</accession>
<dbReference type="Pfam" id="PF01206">
    <property type="entry name" value="TusA"/>
    <property type="match status" value="1"/>
</dbReference>
<dbReference type="InterPro" id="IPR001455">
    <property type="entry name" value="TusA-like"/>
</dbReference>
<dbReference type="PANTHER" id="PTHR33279">
    <property type="entry name" value="SULFUR CARRIER PROTEIN YEDF-RELATED"/>
    <property type="match status" value="1"/>
</dbReference>
<name>A0ABW8NLB6_9GAMM</name>
<dbReference type="RefSeq" id="WP_416206754.1">
    <property type="nucleotide sequence ID" value="NZ_JBBKTX010000019.1"/>
</dbReference>
<dbReference type="Proteomes" id="UP001620597">
    <property type="component" value="Unassembled WGS sequence"/>
</dbReference>
<gene>
    <name evidence="3" type="primary">tusA</name>
    <name evidence="3" type="ORF">WG929_15155</name>
</gene>
<organism evidence="3 4">
    <name type="scientific">Oceanobacter antarcticus</name>
    <dbReference type="NCBI Taxonomy" id="3133425"/>
    <lineage>
        <taxon>Bacteria</taxon>
        <taxon>Pseudomonadati</taxon>
        <taxon>Pseudomonadota</taxon>
        <taxon>Gammaproteobacteria</taxon>
        <taxon>Oceanospirillales</taxon>
        <taxon>Oceanospirillaceae</taxon>
        <taxon>Oceanobacter</taxon>
    </lineage>
</organism>
<keyword evidence="3" id="KW-0808">Transferase</keyword>
<evidence type="ECO:0000313" key="3">
    <source>
        <dbReference type="EMBL" id="MFK4753752.1"/>
    </source>
</evidence>